<name>A0A6C0H2H1_9ZZZZ</name>
<dbReference type="AlphaFoldDB" id="A0A6C0H2H1"/>
<evidence type="ECO:0000256" key="2">
    <source>
        <dbReference type="SAM" id="MobiDB-lite"/>
    </source>
</evidence>
<evidence type="ECO:0000313" key="3">
    <source>
        <dbReference type="EMBL" id="QHT74738.1"/>
    </source>
</evidence>
<evidence type="ECO:0000256" key="1">
    <source>
        <dbReference type="SAM" id="Coils"/>
    </source>
</evidence>
<organism evidence="3">
    <name type="scientific">viral metagenome</name>
    <dbReference type="NCBI Taxonomy" id="1070528"/>
    <lineage>
        <taxon>unclassified sequences</taxon>
        <taxon>metagenomes</taxon>
        <taxon>organismal metagenomes</taxon>
    </lineage>
</organism>
<reference evidence="3" key="1">
    <citation type="journal article" date="2020" name="Nature">
        <title>Giant virus diversity and host interactions through global metagenomics.</title>
        <authorList>
            <person name="Schulz F."/>
            <person name="Roux S."/>
            <person name="Paez-Espino D."/>
            <person name="Jungbluth S."/>
            <person name="Walsh D.A."/>
            <person name="Denef V.J."/>
            <person name="McMahon K.D."/>
            <person name="Konstantinidis K.T."/>
            <person name="Eloe-Fadrosh E.A."/>
            <person name="Kyrpides N.C."/>
            <person name="Woyke T."/>
        </authorList>
    </citation>
    <scope>NUCLEOTIDE SEQUENCE</scope>
    <source>
        <strain evidence="3">GVMAG-M-3300023179-62</strain>
    </source>
</reference>
<protein>
    <submittedName>
        <fullName evidence="3">Uncharacterized protein</fullName>
    </submittedName>
</protein>
<dbReference type="EMBL" id="MN739858">
    <property type="protein sequence ID" value="QHT74738.1"/>
    <property type="molecule type" value="Genomic_DNA"/>
</dbReference>
<accession>A0A6C0H2H1</accession>
<keyword evidence="1" id="KW-0175">Coiled coil</keyword>
<sequence length="97" mass="10464">MVKPYIDLKVKLRATIEAKRIARTGIEEAEKKLNKLIQLRKELKSKKKDTSRIDVTIEVLGDEIDKIEEAKANSQHGCPIDGGVGFGSGGGAGTDSG</sequence>
<proteinExistence type="predicted"/>
<feature type="compositionally biased region" description="Gly residues" evidence="2">
    <location>
        <begin position="80"/>
        <end position="97"/>
    </location>
</feature>
<feature type="coiled-coil region" evidence="1">
    <location>
        <begin position="19"/>
        <end position="49"/>
    </location>
</feature>
<feature type="region of interest" description="Disordered" evidence="2">
    <location>
        <begin position="74"/>
        <end position="97"/>
    </location>
</feature>